<feature type="signal peptide" evidence="1">
    <location>
        <begin position="1"/>
        <end position="24"/>
    </location>
</feature>
<dbReference type="Gene3D" id="2.40.40.10">
    <property type="entry name" value="RlpA-like domain"/>
    <property type="match status" value="1"/>
</dbReference>
<evidence type="ECO:0000313" key="2">
    <source>
        <dbReference type="EMBL" id="PIY94749.1"/>
    </source>
</evidence>
<keyword evidence="1" id="KW-0732">Signal</keyword>
<sequence>MLKKKSLYVVIIFALLLLTQPVKAINDYSQYFSQTNIDNGAYLSNLDDQFHVSFPAKTYNNSINVYISDSEVSELPTGMILSKVYSYYILSRSNPNNQFELAVRFDSDNIYAKNIWLFDFKKNQWHKLATKVDLPGKLAIATTDFNYGKIVLLEDQALSYTEPTDRYSAYSGDFQIRDLETLDLASVAIESYNTALYPQEYQRISNIYQYDIKASLPIEDNFELVFTYHLADWLMPTAFYWDKNLVAWQELETSADLSEDEIIVNTKMPFSRVALFMKPDVWAGEASWYRYKDCNCAASRDYPKGTELEITHLSSGQKVNVIVNDYGPELWTERIIDFDATVFEQFGSLRWGVTDVKIELIQ</sequence>
<dbReference type="InterPro" id="IPR036908">
    <property type="entry name" value="RlpA-like_sf"/>
</dbReference>
<evidence type="ECO:0000313" key="3">
    <source>
        <dbReference type="Proteomes" id="UP000228689"/>
    </source>
</evidence>
<dbReference type="EMBL" id="PFMC01000057">
    <property type="protein sequence ID" value="PIY94749.1"/>
    <property type="molecule type" value="Genomic_DNA"/>
</dbReference>
<comment type="caution">
    <text evidence="2">The sequence shown here is derived from an EMBL/GenBank/DDBJ whole genome shotgun (WGS) entry which is preliminary data.</text>
</comment>
<gene>
    <name evidence="2" type="ORF">COY67_02080</name>
</gene>
<feature type="chain" id="PRO_5014721224" description="RlpA-like protein double-psi beta-barrel domain-containing protein" evidence="1">
    <location>
        <begin position="25"/>
        <end position="362"/>
    </location>
</feature>
<organism evidence="2 3">
    <name type="scientific">Candidatus Komeilibacteria bacterium CG_4_10_14_0_8_um_filter_37_78</name>
    <dbReference type="NCBI Taxonomy" id="1974471"/>
    <lineage>
        <taxon>Bacteria</taxon>
        <taxon>Candidatus Komeiliibacteriota</taxon>
    </lineage>
</organism>
<evidence type="ECO:0008006" key="4">
    <source>
        <dbReference type="Google" id="ProtNLM"/>
    </source>
</evidence>
<dbReference type="AlphaFoldDB" id="A0A2M7RDA7"/>
<reference evidence="3" key="1">
    <citation type="submission" date="2017-09" db="EMBL/GenBank/DDBJ databases">
        <title>Depth-based differentiation of microbial function through sediment-hosted aquifers and enrichment of novel symbionts in the deep terrestrial subsurface.</title>
        <authorList>
            <person name="Probst A.J."/>
            <person name="Ladd B."/>
            <person name="Jarett J.K."/>
            <person name="Geller-Mcgrath D.E."/>
            <person name="Sieber C.M.K."/>
            <person name="Emerson J.B."/>
            <person name="Anantharaman K."/>
            <person name="Thomas B.C."/>
            <person name="Malmstrom R."/>
            <person name="Stieglmeier M."/>
            <person name="Klingl A."/>
            <person name="Woyke T."/>
            <person name="Ryan C.M."/>
            <person name="Banfield J.F."/>
        </authorList>
    </citation>
    <scope>NUCLEOTIDE SEQUENCE [LARGE SCALE GENOMIC DNA]</scope>
</reference>
<name>A0A2M7RDA7_9BACT</name>
<proteinExistence type="predicted"/>
<evidence type="ECO:0000256" key="1">
    <source>
        <dbReference type="SAM" id="SignalP"/>
    </source>
</evidence>
<dbReference type="SUPFAM" id="SSF50685">
    <property type="entry name" value="Barwin-like endoglucanases"/>
    <property type="match status" value="1"/>
</dbReference>
<dbReference type="CDD" id="cd22268">
    <property type="entry name" value="DPBB_RlpA-like"/>
    <property type="match status" value="1"/>
</dbReference>
<protein>
    <recommendedName>
        <fullName evidence="4">RlpA-like protein double-psi beta-barrel domain-containing protein</fullName>
    </recommendedName>
</protein>
<accession>A0A2M7RDA7</accession>
<dbReference type="Proteomes" id="UP000228689">
    <property type="component" value="Unassembled WGS sequence"/>
</dbReference>